<dbReference type="PANTHER" id="PTHR46206">
    <property type="entry name" value="CYTOCHROME P450"/>
    <property type="match status" value="1"/>
</dbReference>
<evidence type="ECO:0000256" key="8">
    <source>
        <dbReference type="RuleBase" id="RU000461"/>
    </source>
</evidence>
<keyword evidence="3 7" id="KW-0479">Metal-binding</keyword>
<evidence type="ECO:0000256" key="5">
    <source>
        <dbReference type="ARBA" id="ARBA00023004"/>
    </source>
</evidence>
<keyword evidence="5 7" id="KW-0408">Iron</keyword>
<comment type="caution">
    <text evidence="9">The sequence shown here is derived from an EMBL/GenBank/DDBJ whole genome shotgun (WGS) entry which is preliminary data.</text>
</comment>
<organism evidence="9 10">
    <name type="scientific">Karstenula rhodostoma CBS 690.94</name>
    <dbReference type="NCBI Taxonomy" id="1392251"/>
    <lineage>
        <taxon>Eukaryota</taxon>
        <taxon>Fungi</taxon>
        <taxon>Dikarya</taxon>
        <taxon>Ascomycota</taxon>
        <taxon>Pezizomycotina</taxon>
        <taxon>Dothideomycetes</taxon>
        <taxon>Pleosporomycetidae</taxon>
        <taxon>Pleosporales</taxon>
        <taxon>Massarineae</taxon>
        <taxon>Didymosphaeriaceae</taxon>
        <taxon>Karstenula</taxon>
    </lineage>
</organism>
<comment type="cofactor">
    <cofactor evidence="1 7">
        <name>heme</name>
        <dbReference type="ChEBI" id="CHEBI:30413"/>
    </cofactor>
</comment>
<keyword evidence="6 8" id="KW-0503">Monooxygenase</keyword>
<dbReference type="Proteomes" id="UP000799764">
    <property type="component" value="Unassembled WGS sequence"/>
</dbReference>
<dbReference type="PANTHER" id="PTHR46206:SF6">
    <property type="entry name" value="CYTOCHROME P450 MONOOXYGENASE AN1598-RELATED"/>
    <property type="match status" value="1"/>
</dbReference>
<dbReference type="GO" id="GO:0016705">
    <property type="term" value="F:oxidoreductase activity, acting on paired donors, with incorporation or reduction of molecular oxygen"/>
    <property type="evidence" value="ECO:0007669"/>
    <property type="project" value="InterPro"/>
</dbReference>
<dbReference type="EMBL" id="MU001510">
    <property type="protein sequence ID" value="KAF2439160.1"/>
    <property type="molecule type" value="Genomic_DNA"/>
</dbReference>
<dbReference type="InterPro" id="IPR036396">
    <property type="entry name" value="Cyt_P450_sf"/>
</dbReference>
<keyword evidence="10" id="KW-1185">Reference proteome</keyword>
<dbReference type="PROSITE" id="PS00086">
    <property type="entry name" value="CYTOCHROME_P450"/>
    <property type="match status" value="1"/>
</dbReference>
<comment type="similarity">
    <text evidence="2 8">Belongs to the cytochrome P450 family.</text>
</comment>
<dbReference type="PRINTS" id="PR00463">
    <property type="entry name" value="EP450I"/>
</dbReference>
<dbReference type="Gene3D" id="1.10.630.10">
    <property type="entry name" value="Cytochrome P450"/>
    <property type="match status" value="1"/>
</dbReference>
<evidence type="ECO:0000256" key="3">
    <source>
        <dbReference type="ARBA" id="ARBA00022723"/>
    </source>
</evidence>
<evidence type="ECO:0000313" key="9">
    <source>
        <dbReference type="EMBL" id="KAF2439160.1"/>
    </source>
</evidence>
<dbReference type="Pfam" id="PF00067">
    <property type="entry name" value="p450"/>
    <property type="match status" value="1"/>
</dbReference>
<dbReference type="OrthoDB" id="1844152at2759"/>
<dbReference type="CDD" id="cd11041">
    <property type="entry name" value="CYP503A1-like"/>
    <property type="match status" value="1"/>
</dbReference>
<dbReference type="GO" id="GO:0020037">
    <property type="term" value="F:heme binding"/>
    <property type="evidence" value="ECO:0007669"/>
    <property type="project" value="InterPro"/>
</dbReference>
<keyword evidence="4 8" id="KW-0560">Oxidoreductase</keyword>
<evidence type="ECO:0000313" key="10">
    <source>
        <dbReference type="Proteomes" id="UP000799764"/>
    </source>
</evidence>
<dbReference type="InterPro" id="IPR002401">
    <property type="entry name" value="Cyt_P450_E_grp-I"/>
</dbReference>
<proteinExistence type="inferred from homology"/>
<evidence type="ECO:0000256" key="6">
    <source>
        <dbReference type="ARBA" id="ARBA00023033"/>
    </source>
</evidence>
<reference evidence="9" key="1">
    <citation type="journal article" date="2020" name="Stud. Mycol.">
        <title>101 Dothideomycetes genomes: a test case for predicting lifestyles and emergence of pathogens.</title>
        <authorList>
            <person name="Haridas S."/>
            <person name="Albert R."/>
            <person name="Binder M."/>
            <person name="Bloem J."/>
            <person name="Labutti K."/>
            <person name="Salamov A."/>
            <person name="Andreopoulos B."/>
            <person name="Baker S."/>
            <person name="Barry K."/>
            <person name="Bills G."/>
            <person name="Bluhm B."/>
            <person name="Cannon C."/>
            <person name="Castanera R."/>
            <person name="Culley D."/>
            <person name="Daum C."/>
            <person name="Ezra D."/>
            <person name="Gonzalez J."/>
            <person name="Henrissat B."/>
            <person name="Kuo A."/>
            <person name="Liang C."/>
            <person name="Lipzen A."/>
            <person name="Lutzoni F."/>
            <person name="Magnuson J."/>
            <person name="Mondo S."/>
            <person name="Nolan M."/>
            <person name="Ohm R."/>
            <person name="Pangilinan J."/>
            <person name="Park H.-J."/>
            <person name="Ramirez L."/>
            <person name="Alfaro M."/>
            <person name="Sun H."/>
            <person name="Tritt A."/>
            <person name="Yoshinaga Y."/>
            <person name="Zwiers L.-H."/>
            <person name="Turgeon B."/>
            <person name="Goodwin S."/>
            <person name="Spatafora J."/>
            <person name="Crous P."/>
            <person name="Grigoriev I."/>
        </authorList>
    </citation>
    <scope>NUCLEOTIDE SEQUENCE</scope>
    <source>
        <strain evidence="9">CBS 690.94</strain>
    </source>
</reference>
<dbReference type="GO" id="GO:0004497">
    <property type="term" value="F:monooxygenase activity"/>
    <property type="evidence" value="ECO:0007669"/>
    <property type="project" value="UniProtKB-KW"/>
</dbReference>
<accession>A0A9P4U6K6</accession>
<dbReference type="InterPro" id="IPR001128">
    <property type="entry name" value="Cyt_P450"/>
</dbReference>
<dbReference type="InterPro" id="IPR017972">
    <property type="entry name" value="Cyt_P450_CS"/>
</dbReference>
<dbReference type="GO" id="GO:0005506">
    <property type="term" value="F:iron ion binding"/>
    <property type="evidence" value="ECO:0007669"/>
    <property type="project" value="InterPro"/>
</dbReference>
<evidence type="ECO:0000256" key="4">
    <source>
        <dbReference type="ARBA" id="ARBA00023002"/>
    </source>
</evidence>
<feature type="binding site" description="axial binding residue" evidence="7">
    <location>
        <position position="470"/>
    </location>
    <ligand>
        <name>heme</name>
        <dbReference type="ChEBI" id="CHEBI:30413"/>
    </ligand>
    <ligandPart>
        <name>Fe</name>
        <dbReference type="ChEBI" id="CHEBI:18248"/>
    </ligandPart>
</feature>
<keyword evidence="7 8" id="KW-0349">Heme</keyword>
<evidence type="ECO:0000256" key="1">
    <source>
        <dbReference type="ARBA" id="ARBA00001971"/>
    </source>
</evidence>
<gene>
    <name evidence="9" type="ORF">P171DRAFT_436498</name>
</gene>
<evidence type="ECO:0000256" key="7">
    <source>
        <dbReference type="PIRSR" id="PIRSR602401-1"/>
    </source>
</evidence>
<name>A0A9P4U6K6_9PLEO</name>
<evidence type="ECO:0000256" key="2">
    <source>
        <dbReference type="ARBA" id="ARBA00010617"/>
    </source>
</evidence>
<dbReference type="SUPFAM" id="SSF48264">
    <property type="entry name" value="Cytochrome P450"/>
    <property type="match status" value="1"/>
</dbReference>
<protein>
    <submittedName>
        <fullName evidence="9">Cytochrome P450</fullName>
    </submittedName>
</protein>
<dbReference type="AlphaFoldDB" id="A0A9P4U6K6"/>
<sequence length="529" mass="60524">MSPRDFVYESMEVDAKLVLAVCSILAALAAYAFSQRQEKLVDIPVMTGYGEDHEQAMVDGTLKFPTSPFVVETQRPFVIVPACTFEELGRIPQAKATLWGVQKQEMCGDFTGLFQHNVELNQALRLHLHRNLAGTVDQVEEKIDWVFEKELGDPRDWKAFRVHEVTVRIVARLVAGVFVGARFARDDEWTRLSLGLATDLVYARDAIKKWPTWFQPVVGPFLKEIRNVNKQLTKMAQMLKPVIENSVLEGAPSIRQTIYDEKKIDLEHGGGEPEGTFMSWVLSRLNTTDPEIIARVQLSLSFASINTTTNALCFMVIDLAARPEYTQPLREEIEQVIREDNVQEDQDGVLRLKQGSLNKLWKLDSFMKESSRLSKNGITNLRLVQQPITLSTGHRLPKGTRIAFDTRSIHTSPRTQTFSPEYNPPENKPPTEFDGFRFYRLRQMAGKEKLHRFATASTESLTWGYGDHACPGRFFADYELKVLLVELLRKWDIRVKDPVTTNSETLRKMRELVVVVPRDAEVELRRRKM</sequence>